<evidence type="ECO:0000256" key="1">
    <source>
        <dbReference type="ARBA" id="ARBA00004162"/>
    </source>
</evidence>
<evidence type="ECO:0000256" key="2">
    <source>
        <dbReference type="ARBA" id="ARBA00022475"/>
    </source>
</evidence>
<keyword evidence="4 6" id="KW-1133">Transmembrane helix</keyword>
<dbReference type="Pfam" id="PF04024">
    <property type="entry name" value="PspC"/>
    <property type="match status" value="1"/>
</dbReference>
<keyword evidence="2" id="KW-1003">Cell membrane</keyword>
<dbReference type="RefSeq" id="WP_006591729.1">
    <property type="nucleotide sequence ID" value="NZ_BAHD01000017.1"/>
</dbReference>
<evidence type="ECO:0000256" key="4">
    <source>
        <dbReference type="ARBA" id="ARBA00022989"/>
    </source>
</evidence>
<organism evidence="8 9">
    <name type="scientific">Kineosphaera limosa NBRC 100340</name>
    <dbReference type="NCBI Taxonomy" id="1184609"/>
    <lineage>
        <taxon>Bacteria</taxon>
        <taxon>Bacillati</taxon>
        <taxon>Actinomycetota</taxon>
        <taxon>Actinomycetes</taxon>
        <taxon>Micrococcales</taxon>
        <taxon>Dermatophilaceae</taxon>
        <taxon>Kineosphaera</taxon>
    </lineage>
</organism>
<proteinExistence type="predicted"/>
<dbReference type="InterPro" id="IPR007168">
    <property type="entry name" value="Phageshock_PspC_N"/>
</dbReference>
<feature type="domain" description="Phage shock protein PspC N-terminal" evidence="7">
    <location>
        <begin position="13"/>
        <end position="68"/>
    </location>
</feature>
<sequence>MNSIHESLARRGYTRSSSERVIGGVCGGLATKWGINAWALRCLVVLLMFVLPGSPILLYPAAWIVMPDDTFTPNSGPITGSGPQDRLTH</sequence>
<evidence type="ECO:0000313" key="8">
    <source>
        <dbReference type="EMBL" id="GAB95197.1"/>
    </source>
</evidence>
<evidence type="ECO:0000259" key="7">
    <source>
        <dbReference type="Pfam" id="PF04024"/>
    </source>
</evidence>
<accession>K6WSX2</accession>
<comment type="subcellular location">
    <subcellularLocation>
        <location evidence="1">Cell membrane</location>
        <topology evidence="1">Single-pass membrane protein</topology>
    </subcellularLocation>
</comment>
<reference evidence="8 9" key="1">
    <citation type="submission" date="2012-08" db="EMBL/GenBank/DDBJ databases">
        <title>Whole genome shotgun sequence of Kineosphaera limosa NBRC 100340.</title>
        <authorList>
            <person name="Yoshida I."/>
            <person name="Isaki S."/>
            <person name="Hosoyama A."/>
            <person name="Tsuchikane K."/>
            <person name="Katsumata H."/>
            <person name="Ando Y."/>
            <person name="Ohji S."/>
            <person name="Hamada M."/>
            <person name="Tamura T."/>
            <person name="Yamazoe A."/>
            <person name="Yamazaki S."/>
            <person name="Fujita N."/>
        </authorList>
    </citation>
    <scope>NUCLEOTIDE SEQUENCE [LARGE SCALE GENOMIC DNA]</scope>
    <source>
        <strain evidence="8 9">NBRC 100340</strain>
    </source>
</reference>
<keyword evidence="3 6" id="KW-0812">Transmembrane</keyword>
<dbReference type="PANTHER" id="PTHR33885">
    <property type="entry name" value="PHAGE SHOCK PROTEIN C"/>
    <property type="match status" value="1"/>
</dbReference>
<comment type="caution">
    <text evidence="8">The sequence shown here is derived from an EMBL/GenBank/DDBJ whole genome shotgun (WGS) entry which is preliminary data.</text>
</comment>
<feature type="transmembrane region" description="Helical" evidence="6">
    <location>
        <begin position="42"/>
        <end position="66"/>
    </location>
</feature>
<dbReference type="OrthoDB" id="7359894at2"/>
<dbReference type="AlphaFoldDB" id="K6WSX2"/>
<evidence type="ECO:0000313" key="9">
    <source>
        <dbReference type="Proteomes" id="UP000008366"/>
    </source>
</evidence>
<dbReference type="EMBL" id="BAHD01000017">
    <property type="protein sequence ID" value="GAB95197.1"/>
    <property type="molecule type" value="Genomic_DNA"/>
</dbReference>
<gene>
    <name evidence="8" type="ORF">KILIM_017_00420</name>
</gene>
<keyword evidence="9" id="KW-1185">Reference proteome</keyword>
<evidence type="ECO:0000256" key="5">
    <source>
        <dbReference type="ARBA" id="ARBA00023136"/>
    </source>
</evidence>
<evidence type="ECO:0000256" key="3">
    <source>
        <dbReference type="ARBA" id="ARBA00022692"/>
    </source>
</evidence>
<dbReference type="STRING" id="1184609.KILIM_017_00420"/>
<evidence type="ECO:0000256" key="6">
    <source>
        <dbReference type="SAM" id="Phobius"/>
    </source>
</evidence>
<dbReference type="Proteomes" id="UP000008366">
    <property type="component" value="Unassembled WGS sequence"/>
</dbReference>
<keyword evidence="5 6" id="KW-0472">Membrane</keyword>
<dbReference type="GO" id="GO:0005886">
    <property type="term" value="C:plasma membrane"/>
    <property type="evidence" value="ECO:0007669"/>
    <property type="project" value="UniProtKB-SubCell"/>
</dbReference>
<protein>
    <recommendedName>
        <fullName evidence="7">Phage shock protein PspC N-terminal domain-containing protein</fullName>
    </recommendedName>
</protein>
<dbReference type="eggNOG" id="COG1983">
    <property type="taxonomic scope" value="Bacteria"/>
</dbReference>
<dbReference type="PANTHER" id="PTHR33885:SF3">
    <property type="entry name" value="PHAGE SHOCK PROTEIN C"/>
    <property type="match status" value="1"/>
</dbReference>
<name>K6WSX2_9MICO</name>
<dbReference type="InterPro" id="IPR052027">
    <property type="entry name" value="PspC"/>
</dbReference>